<proteinExistence type="predicted"/>
<evidence type="ECO:0000313" key="3">
    <source>
        <dbReference type="EMBL" id="MCH6161958.1"/>
    </source>
</evidence>
<dbReference type="Proteomes" id="UP001166784">
    <property type="component" value="Unassembled WGS sequence"/>
</dbReference>
<feature type="compositionally biased region" description="Basic and acidic residues" evidence="1">
    <location>
        <begin position="7"/>
        <end position="19"/>
    </location>
</feature>
<comment type="caution">
    <text evidence="3">The sequence shown here is derived from an EMBL/GenBank/DDBJ whole genome shotgun (WGS) entry which is preliminary data.</text>
</comment>
<reference evidence="3" key="1">
    <citation type="submission" date="2022-03" db="EMBL/GenBank/DDBJ databases">
        <authorList>
            <person name="Santos J.D.N."/>
            <person name="Kallscheuer N."/>
            <person name="Jogler C."/>
            <person name="Lage O.M."/>
        </authorList>
    </citation>
    <scope>NUCLEOTIDE SEQUENCE</scope>
    <source>
        <strain evidence="3">M600PL45_2</strain>
    </source>
</reference>
<evidence type="ECO:0000256" key="1">
    <source>
        <dbReference type="SAM" id="MobiDB-lite"/>
    </source>
</evidence>
<name>A0ABS9T0A1_9ACTN</name>
<evidence type="ECO:0000256" key="2">
    <source>
        <dbReference type="SAM" id="Phobius"/>
    </source>
</evidence>
<reference evidence="3" key="2">
    <citation type="journal article" date="2023" name="Int. J. Syst. Evol. Microbiol.">
        <title>Streptomyces marispadix sp. nov., isolated from marine beach sediment of the Northern Coast of Portugal.</title>
        <authorList>
            <person name="dos Santos J.D.N."/>
            <person name="Vitorino I.R."/>
            <person name="Kallscheuer N."/>
            <person name="Srivastava A."/>
            <person name="Krautwurst S."/>
            <person name="Marz M."/>
            <person name="Jogler C."/>
            <person name="Lobo Da Cunha A."/>
            <person name="Catita J."/>
            <person name="Goncalves H."/>
            <person name="Gonzalez I."/>
            <person name="Reyes F."/>
            <person name="Lage O.M."/>
        </authorList>
    </citation>
    <scope>NUCLEOTIDE SEQUENCE</scope>
    <source>
        <strain evidence="3">M600PL45_2</strain>
    </source>
</reference>
<gene>
    <name evidence="3" type="ORF">MMA15_16670</name>
</gene>
<keyword evidence="2" id="KW-0812">Transmembrane</keyword>
<protein>
    <submittedName>
        <fullName evidence="3">Uncharacterized protein</fullName>
    </submittedName>
</protein>
<dbReference type="RefSeq" id="WP_241060691.1">
    <property type="nucleotide sequence ID" value="NZ_JAKWJU010000002.1"/>
</dbReference>
<keyword evidence="2" id="KW-0472">Membrane</keyword>
<accession>A0ABS9T0A1</accession>
<keyword evidence="4" id="KW-1185">Reference proteome</keyword>
<keyword evidence="2" id="KW-1133">Transmembrane helix</keyword>
<feature type="transmembrane region" description="Helical" evidence="2">
    <location>
        <begin position="347"/>
        <end position="365"/>
    </location>
</feature>
<dbReference type="EMBL" id="JAKWJU010000002">
    <property type="protein sequence ID" value="MCH6161958.1"/>
    <property type="molecule type" value="Genomic_DNA"/>
</dbReference>
<evidence type="ECO:0000313" key="4">
    <source>
        <dbReference type="Proteomes" id="UP001166784"/>
    </source>
</evidence>
<organism evidence="3 4">
    <name type="scientific">Streptomyces marispadix</name>
    <dbReference type="NCBI Taxonomy" id="2922868"/>
    <lineage>
        <taxon>Bacteria</taxon>
        <taxon>Bacillati</taxon>
        <taxon>Actinomycetota</taxon>
        <taxon>Actinomycetes</taxon>
        <taxon>Kitasatosporales</taxon>
        <taxon>Streptomycetaceae</taxon>
        <taxon>Streptomyces</taxon>
    </lineage>
</organism>
<sequence length="366" mass="39867">MDDEDAREAVRRHLERRGELAQAGPPPTWSLTRHTLVTGRVVRSIESRMERPEKEPGDFGLSDRPVYDVLADYRLDPPRDPSQPTMLRLVKRGSEAVEPCRRCDGGKVGCPECSGRKTVRCDRRIECEVCGGVDSCLNCRSGDSDKDSEAGSEAARPAPVRTEKRLTCAECGERGAACRSCLGRGEVDCLECEGTGRRDCPRCDRAGTVAHDDCEGTGIFTTWIGGTIGRSPDTKPLRWPEHGLSWWARNRARRNGSWRTAVLDGRAGVASVGELDDEAVKGLEPRMAKADGEVALRATLDVLPLVRVDVPLLPHRVLYAHPAPAAHPGATVYGVFAVPSRQRTVQIAAAALGALAVLASLWWFLS</sequence>
<feature type="region of interest" description="Disordered" evidence="1">
    <location>
        <begin position="1"/>
        <end position="31"/>
    </location>
</feature>